<organism evidence="7 8">
    <name type="scientific">Eruca vesicaria subsp. sativa</name>
    <name type="common">Garden rocket</name>
    <name type="synonym">Eruca sativa</name>
    <dbReference type="NCBI Taxonomy" id="29727"/>
    <lineage>
        <taxon>Eukaryota</taxon>
        <taxon>Viridiplantae</taxon>
        <taxon>Streptophyta</taxon>
        <taxon>Embryophyta</taxon>
        <taxon>Tracheophyta</taxon>
        <taxon>Spermatophyta</taxon>
        <taxon>Magnoliopsida</taxon>
        <taxon>eudicotyledons</taxon>
        <taxon>Gunneridae</taxon>
        <taxon>Pentapetalae</taxon>
        <taxon>rosids</taxon>
        <taxon>malvids</taxon>
        <taxon>Brassicales</taxon>
        <taxon>Brassicaceae</taxon>
        <taxon>Brassiceae</taxon>
        <taxon>Eruca</taxon>
    </lineage>
</organism>
<comment type="caution">
    <text evidence="7">The sequence shown here is derived from an EMBL/GenBank/DDBJ whole genome shotgun (WGS) entry which is preliminary data.</text>
</comment>
<feature type="region of interest" description="Disordered" evidence="5">
    <location>
        <begin position="149"/>
        <end position="169"/>
    </location>
</feature>
<dbReference type="PANTHER" id="PTHR18829">
    <property type="entry name" value="PROTEIN YAE1 HOMOLOG"/>
    <property type="match status" value="1"/>
</dbReference>
<sequence length="199" mass="21429">MDGFGTGDPKNAVDNPTGNLENVDGSFYGSSSSDEEPSEAYSMNKDAENRREKFHMLGYRDGISAGQEAAAQQGYNVGFKESVLAGYTLGIVRGVSSALVFLPAELRVTLIDEQETRDKFQKLHGCVHHLSTETARKRFYRALTTTKQGRDSTSLGSGSGSGCVSGSDVTTPNDDLGSYVTELSSLLDKSPKIKVRLDT</sequence>
<dbReference type="AlphaFoldDB" id="A0ABC8LXK5"/>
<dbReference type="InterPro" id="IPR038881">
    <property type="entry name" value="Yae1-like"/>
</dbReference>
<keyword evidence="4" id="KW-0539">Nucleus</keyword>
<evidence type="ECO:0000256" key="4">
    <source>
        <dbReference type="ARBA" id="ARBA00023242"/>
    </source>
</evidence>
<dbReference type="Proteomes" id="UP001642260">
    <property type="component" value="Unassembled WGS sequence"/>
</dbReference>
<dbReference type="Pfam" id="PF09811">
    <property type="entry name" value="Yae1_N"/>
    <property type="match status" value="1"/>
</dbReference>
<evidence type="ECO:0000259" key="6">
    <source>
        <dbReference type="Pfam" id="PF09811"/>
    </source>
</evidence>
<name>A0ABC8LXK5_ERUVS</name>
<evidence type="ECO:0000256" key="5">
    <source>
        <dbReference type="SAM" id="MobiDB-lite"/>
    </source>
</evidence>
<evidence type="ECO:0000256" key="2">
    <source>
        <dbReference type="ARBA" id="ARBA00004496"/>
    </source>
</evidence>
<dbReference type="GO" id="GO:0005634">
    <property type="term" value="C:nucleus"/>
    <property type="evidence" value="ECO:0007669"/>
    <property type="project" value="UniProtKB-SubCell"/>
</dbReference>
<reference evidence="7 8" key="1">
    <citation type="submission" date="2022-03" db="EMBL/GenBank/DDBJ databases">
        <authorList>
            <person name="Macdonald S."/>
            <person name="Ahmed S."/>
            <person name="Newling K."/>
        </authorList>
    </citation>
    <scope>NUCLEOTIDE SEQUENCE [LARGE SCALE GENOMIC DNA]</scope>
</reference>
<accession>A0ABC8LXK5</accession>
<evidence type="ECO:0000256" key="3">
    <source>
        <dbReference type="ARBA" id="ARBA00022490"/>
    </source>
</evidence>
<keyword evidence="3" id="KW-0963">Cytoplasm</keyword>
<feature type="domain" description="Essential protein Yae1 N-terminal" evidence="6">
    <location>
        <begin position="58"/>
        <end position="95"/>
    </location>
</feature>
<dbReference type="PANTHER" id="PTHR18829:SF0">
    <property type="entry name" value="PROTEIN YAE1 HOMOLOG"/>
    <property type="match status" value="1"/>
</dbReference>
<gene>
    <name evidence="7" type="ORF">ERUC_LOCUS40636</name>
</gene>
<dbReference type="InterPro" id="IPR019191">
    <property type="entry name" value="Essential_protein_Yae1_N"/>
</dbReference>
<dbReference type="GO" id="GO:0005737">
    <property type="term" value="C:cytoplasm"/>
    <property type="evidence" value="ECO:0007669"/>
    <property type="project" value="UniProtKB-SubCell"/>
</dbReference>
<evidence type="ECO:0000313" key="7">
    <source>
        <dbReference type="EMBL" id="CAH8388153.1"/>
    </source>
</evidence>
<proteinExistence type="predicted"/>
<evidence type="ECO:0000313" key="8">
    <source>
        <dbReference type="Proteomes" id="UP001642260"/>
    </source>
</evidence>
<evidence type="ECO:0000256" key="1">
    <source>
        <dbReference type="ARBA" id="ARBA00004123"/>
    </source>
</evidence>
<protein>
    <recommendedName>
        <fullName evidence="6">Essential protein Yae1 N-terminal domain-containing protein</fullName>
    </recommendedName>
</protein>
<comment type="subcellular location">
    <subcellularLocation>
        <location evidence="2">Cytoplasm</location>
    </subcellularLocation>
    <subcellularLocation>
        <location evidence="1">Nucleus</location>
    </subcellularLocation>
</comment>
<feature type="region of interest" description="Disordered" evidence="5">
    <location>
        <begin position="1"/>
        <end position="44"/>
    </location>
</feature>
<keyword evidence="8" id="KW-1185">Reference proteome</keyword>
<dbReference type="EMBL" id="CAKOAT010786264">
    <property type="protein sequence ID" value="CAH8388153.1"/>
    <property type="molecule type" value="Genomic_DNA"/>
</dbReference>